<protein>
    <submittedName>
        <fullName evidence="2">Uncharacterized protein</fullName>
    </submittedName>
</protein>
<reference evidence="2" key="1">
    <citation type="submission" date="2022-08" db="EMBL/GenBank/DDBJ databases">
        <title>A Global Phylogenomic Analysis of the Shiitake Genus Lentinula.</title>
        <authorList>
            <consortium name="DOE Joint Genome Institute"/>
            <person name="Sierra-Patev S."/>
            <person name="Min B."/>
            <person name="Naranjo-Ortiz M."/>
            <person name="Looney B."/>
            <person name="Konkel Z."/>
            <person name="Slot J.C."/>
            <person name="Sakamoto Y."/>
            <person name="Steenwyk J.L."/>
            <person name="Rokas A."/>
            <person name="Carro J."/>
            <person name="Camarero S."/>
            <person name="Ferreira P."/>
            <person name="Molpeceres G."/>
            <person name="Ruiz-Duenas F.J."/>
            <person name="Serrano A."/>
            <person name="Henrissat B."/>
            <person name="Drula E."/>
            <person name="Hughes K.W."/>
            <person name="Mata J.L."/>
            <person name="Ishikawa N.K."/>
            <person name="Vargas-Isla R."/>
            <person name="Ushijima S."/>
            <person name="Smith C.A."/>
            <person name="Ahrendt S."/>
            <person name="Andreopoulos W."/>
            <person name="He G."/>
            <person name="Labutti K."/>
            <person name="Lipzen A."/>
            <person name="Ng V."/>
            <person name="Riley R."/>
            <person name="Sandor L."/>
            <person name="Barry K."/>
            <person name="Martinez A.T."/>
            <person name="Xiao Y."/>
            <person name="Gibbons J.G."/>
            <person name="Terashima K."/>
            <person name="Grigoriev I.V."/>
            <person name="Hibbett D.S."/>
        </authorList>
    </citation>
    <scope>NUCLEOTIDE SEQUENCE</scope>
    <source>
        <strain evidence="2">JLM2183</strain>
    </source>
</reference>
<accession>A0A9W9DIV1</accession>
<dbReference type="Proteomes" id="UP001150266">
    <property type="component" value="Unassembled WGS sequence"/>
</dbReference>
<name>A0A9W9DIV1_9AGAR</name>
<proteinExistence type="predicted"/>
<gene>
    <name evidence="2" type="ORF">J3R30DRAFT_3800292</name>
</gene>
<keyword evidence="3" id="KW-1185">Reference proteome</keyword>
<sequence length="297" mass="33176">MYRSRTTILYGLVIASVLAAPIPEAIFSALIVPSFLVSLGSMNIQEGISGRSTGPPGVYTISTGDWTLMPPELSREQFRVGRHELLKRHTSIKHASSEEPGFSTATGLQDEERSTDGSVFGSPTRNRHSESHPHTDPKPEFTSETSQTEILKWINHLSLNVPLQKRLKGFALASNDELLKPTWNALFDILQHYSVHYHKAGAKCGQDILDGIESADIATQLRIITLLLSEILDTPDRVNLKGLVDRHVENKQWDEQSIEIVDDMWIKYYDDLMHYTSAFKHNRQAGANEGVSHVAGH</sequence>
<dbReference type="AlphaFoldDB" id="A0A9W9DIV1"/>
<dbReference type="OrthoDB" id="2906684at2759"/>
<evidence type="ECO:0000256" key="1">
    <source>
        <dbReference type="SAM" id="MobiDB-lite"/>
    </source>
</evidence>
<dbReference type="EMBL" id="JAOTPV010000022">
    <property type="protein sequence ID" value="KAJ4471455.1"/>
    <property type="molecule type" value="Genomic_DNA"/>
</dbReference>
<comment type="caution">
    <text evidence="2">The sequence shown here is derived from an EMBL/GenBank/DDBJ whole genome shotgun (WGS) entry which is preliminary data.</text>
</comment>
<organism evidence="2 3">
    <name type="scientific">Lentinula aciculospora</name>
    <dbReference type="NCBI Taxonomy" id="153920"/>
    <lineage>
        <taxon>Eukaryota</taxon>
        <taxon>Fungi</taxon>
        <taxon>Dikarya</taxon>
        <taxon>Basidiomycota</taxon>
        <taxon>Agaricomycotina</taxon>
        <taxon>Agaricomycetes</taxon>
        <taxon>Agaricomycetidae</taxon>
        <taxon>Agaricales</taxon>
        <taxon>Marasmiineae</taxon>
        <taxon>Omphalotaceae</taxon>
        <taxon>Lentinula</taxon>
    </lineage>
</organism>
<feature type="region of interest" description="Disordered" evidence="1">
    <location>
        <begin position="91"/>
        <end position="144"/>
    </location>
</feature>
<feature type="compositionally biased region" description="Basic and acidic residues" evidence="1">
    <location>
        <begin position="127"/>
        <end position="141"/>
    </location>
</feature>
<evidence type="ECO:0000313" key="2">
    <source>
        <dbReference type="EMBL" id="KAJ4471455.1"/>
    </source>
</evidence>
<evidence type="ECO:0000313" key="3">
    <source>
        <dbReference type="Proteomes" id="UP001150266"/>
    </source>
</evidence>